<comment type="caution">
    <text evidence="1">The sequence shown here is derived from an EMBL/GenBank/DDBJ whole genome shotgun (WGS) entry which is preliminary data.</text>
</comment>
<dbReference type="SUPFAM" id="SSF102462">
    <property type="entry name" value="Peptidyl-tRNA hydrolase II"/>
    <property type="match status" value="1"/>
</dbReference>
<sequence length="148" mass="15654">MPEPSAPLAAAVPEKVVIVLAAGLGAGQAANAAACLAAGLVARHPNWAGQALRDADGMLSSAISHLPIIVLTADEARMAQLRERLSLPMPDDAGMTLFPAYAREIHEAAEYWARHRQTSHRDQPLLGVGLAGPRRWVNALTGSLPMLR</sequence>
<evidence type="ECO:0000313" key="2">
    <source>
        <dbReference type="Proteomes" id="UP000187251"/>
    </source>
</evidence>
<dbReference type="Proteomes" id="UP000187251">
    <property type="component" value="Unassembled WGS sequence"/>
</dbReference>
<proteinExistence type="predicted"/>
<name>A0A1R1JKR1_ALCXX</name>
<dbReference type="AlphaFoldDB" id="A0A1R1JKR1"/>
<dbReference type="InterPro" id="IPR023476">
    <property type="entry name" value="Pep_tRNA_hydro_II_dom_sf"/>
</dbReference>
<protein>
    <submittedName>
        <fullName evidence="1">Uncharacterized protein</fullName>
    </submittedName>
</protein>
<dbReference type="EMBL" id="MJMN01000065">
    <property type="protein sequence ID" value="OMG75621.1"/>
    <property type="molecule type" value="Genomic_DNA"/>
</dbReference>
<dbReference type="InterPro" id="IPR018988">
    <property type="entry name" value="DUF2000"/>
</dbReference>
<dbReference type="Gene3D" id="3.40.1490.10">
    <property type="entry name" value="Bit1"/>
    <property type="match status" value="1"/>
</dbReference>
<evidence type="ECO:0000313" key="1">
    <source>
        <dbReference type="EMBL" id="OMG75621.1"/>
    </source>
</evidence>
<gene>
    <name evidence="1" type="ORF">BIZ92_18865</name>
</gene>
<dbReference type="RefSeq" id="WP_054415527.1">
    <property type="nucleotide sequence ID" value="NZ_AP028040.1"/>
</dbReference>
<accession>A0A1R1JKR1</accession>
<reference evidence="1 2" key="1">
    <citation type="submission" date="2016-09" db="EMBL/GenBank/DDBJ databases">
        <title>Phylogenomics of Achromobacter.</title>
        <authorList>
            <person name="Jeukens J."/>
            <person name="Freschi L."/>
            <person name="Vincent A.T."/>
            <person name="Emond-Rheault J.-G."/>
            <person name="Kukavica-Ibrulj I."/>
            <person name="Charette S.J."/>
            <person name="Levesque R.C."/>
        </authorList>
    </citation>
    <scope>NUCLEOTIDE SEQUENCE [LARGE SCALE GENOMIC DNA]</scope>
    <source>
        <strain evidence="1 2">AUS488</strain>
    </source>
</reference>
<dbReference type="OrthoDB" id="8667190at2"/>
<dbReference type="Pfam" id="PF09391">
    <property type="entry name" value="DUF2000"/>
    <property type="match status" value="1"/>
</dbReference>
<organism evidence="1 2">
    <name type="scientific">Alcaligenes xylosoxydans xylosoxydans</name>
    <name type="common">Achromobacter xylosoxidans</name>
    <dbReference type="NCBI Taxonomy" id="85698"/>
    <lineage>
        <taxon>Bacteria</taxon>
        <taxon>Pseudomonadati</taxon>
        <taxon>Pseudomonadota</taxon>
        <taxon>Betaproteobacteria</taxon>
        <taxon>Burkholderiales</taxon>
        <taxon>Alcaligenaceae</taxon>
        <taxon>Achromobacter</taxon>
    </lineage>
</organism>